<reference evidence="2 3" key="1">
    <citation type="journal article" date="2019" name="Commun. Biol.">
        <title>The bagworm genome reveals a unique fibroin gene that provides high tensile strength.</title>
        <authorList>
            <person name="Kono N."/>
            <person name="Nakamura H."/>
            <person name="Ohtoshi R."/>
            <person name="Tomita M."/>
            <person name="Numata K."/>
            <person name="Arakawa K."/>
        </authorList>
    </citation>
    <scope>NUCLEOTIDE SEQUENCE [LARGE SCALE GENOMIC DNA]</scope>
</reference>
<accession>A0A4C1TJK1</accession>
<feature type="compositionally biased region" description="Basic and acidic residues" evidence="1">
    <location>
        <begin position="23"/>
        <end position="33"/>
    </location>
</feature>
<evidence type="ECO:0000313" key="2">
    <source>
        <dbReference type="EMBL" id="GBP14692.1"/>
    </source>
</evidence>
<dbReference type="EMBL" id="BGZK01000066">
    <property type="protein sequence ID" value="GBP14692.1"/>
    <property type="molecule type" value="Genomic_DNA"/>
</dbReference>
<name>A0A4C1TJK1_EUMVA</name>
<organism evidence="2 3">
    <name type="scientific">Eumeta variegata</name>
    <name type="common">Bagworm moth</name>
    <name type="synonym">Eumeta japonica</name>
    <dbReference type="NCBI Taxonomy" id="151549"/>
    <lineage>
        <taxon>Eukaryota</taxon>
        <taxon>Metazoa</taxon>
        <taxon>Ecdysozoa</taxon>
        <taxon>Arthropoda</taxon>
        <taxon>Hexapoda</taxon>
        <taxon>Insecta</taxon>
        <taxon>Pterygota</taxon>
        <taxon>Neoptera</taxon>
        <taxon>Endopterygota</taxon>
        <taxon>Lepidoptera</taxon>
        <taxon>Glossata</taxon>
        <taxon>Ditrysia</taxon>
        <taxon>Tineoidea</taxon>
        <taxon>Psychidae</taxon>
        <taxon>Oiketicinae</taxon>
        <taxon>Eumeta</taxon>
    </lineage>
</organism>
<dbReference type="Proteomes" id="UP000299102">
    <property type="component" value="Unassembled WGS sequence"/>
</dbReference>
<feature type="region of interest" description="Disordered" evidence="1">
    <location>
        <begin position="14"/>
        <end position="33"/>
    </location>
</feature>
<dbReference type="OrthoDB" id="7457888at2759"/>
<protein>
    <submittedName>
        <fullName evidence="2">Uncharacterized protein</fullName>
    </submittedName>
</protein>
<comment type="caution">
    <text evidence="2">The sequence shown here is derived from an EMBL/GenBank/DDBJ whole genome shotgun (WGS) entry which is preliminary data.</text>
</comment>
<evidence type="ECO:0000256" key="1">
    <source>
        <dbReference type="SAM" id="MobiDB-lite"/>
    </source>
</evidence>
<gene>
    <name evidence="2" type="ORF">EVAR_9599_1</name>
</gene>
<sequence>MNEVSKFERVVNQLRDAVPPPSPKKERRPDNVNHSVVRKETTLSSVFTQPIDAHQINSVDEIVEQNFQMYVDEQNHPLLNVTRAWKIYSVFQNTIVTDSPTKSLQMLASGGKKVAIISRVIYENNEMFFRDHHGRPKLHLVKDAFAHVWSTTYLKRGHRHLEMLRKLELQTKEAGILSKIVQDNEFRRKIKYPSDDAINRDPDLAPALNSNPDSAFALDSDLELDFGSLQNDSESKWKKRNPCSFIISVRSSVFHRYFIQKLQNVETGEATAWDPDDRPIALNEFG</sequence>
<keyword evidence="3" id="KW-1185">Reference proteome</keyword>
<proteinExistence type="predicted"/>
<evidence type="ECO:0000313" key="3">
    <source>
        <dbReference type="Proteomes" id="UP000299102"/>
    </source>
</evidence>
<dbReference type="AlphaFoldDB" id="A0A4C1TJK1"/>